<proteinExistence type="predicted"/>
<gene>
    <name evidence="2" type="ORF">G5B47_22930</name>
</gene>
<dbReference type="Pfam" id="PF13354">
    <property type="entry name" value="Beta-lactamase2"/>
    <property type="match status" value="1"/>
</dbReference>
<dbReference type="InterPro" id="IPR000871">
    <property type="entry name" value="Beta-lactam_class-A"/>
</dbReference>
<protein>
    <submittedName>
        <fullName evidence="2">Serine hydrolase</fullName>
    </submittedName>
</protein>
<sequence>MLTRESNAAIEALVEKFSGNISVRFKDIHNQTDYCLESGTVRPTASTIKLYILGAMMEQAQQGMCKLSDRITVKSEVQVGGSGVLKDLLPGIELTICDIATLMIVFSDNTATNMMIDLIGGIEAVNKHIKNQGLQNSELRNRINFMEIGDDIRRLGVSTADDFIIYLEKLACGYIFDEDYTRATLNILSKQHYLDLFPRYLDHNPYATDLNMEQGVKIMNKTGFFPGVRCDVGLIELVGKHYAYAVLSDNCADLSFHMENEASMLIGKIGRILYDSIEKDHT</sequence>
<dbReference type="Proteomes" id="UP000480151">
    <property type="component" value="Unassembled WGS sequence"/>
</dbReference>
<dbReference type="PANTHER" id="PTHR35333:SF3">
    <property type="entry name" value="BETA-LACTAMASE-TYPE TRANSPEPTIDASE FOLD CONTAINING PROTEIN"/>
    <property type="match status" value="1"/>
</dbReference>
<dbReference type="GO" id="GO:0046677">
    <property type="term" value="P:response to antibiotic"/>
    <property type="evidence" value="ECO:0007669"/>
    <property type="project" value="InterPro"/>
</dbReference>
<dbReference type="EMBL" id="JAAKGU010000014">
    <property type="protein sequence ID" value="NGM85262.1"/>
    <property type="molecule type" value="Genomic_DNA"/>
</dbReference>
<comment type="caution">
    <text evidence="2">The sequence shown here is derived from an EMBL/GenBank/DDBJ whole genome shotgun (WGS) entry which is preliminary data.</text>
</comment>
<keyword evidence="3" id="KW-1185">Reference proteome</keyword>
<dbReference type="InterPro" id="IPR012338">
    <property type="entry name" value="Beta-lactam/transpept-like"/>
</dbReference>
<evidence type="ECO:0000259" key="1">
    <source>
        <dbReference type="Pfam" id="PF13354"/>
    </source>
</evidence>
<keyword evidence="2" id="KW-0378">Hydrolase</keyword>
<dbReference type="AlphaFoldDB" id="A0A6M1PT92"/>
<accession>A0A6M1PT92</accession>
<dbReference type="GO" id="GO:0008800">
    <property type="term" value="F:beta-lactamase activity"/>
    <property type="evidence" value="ECO:0007669"/>
    <property type="project" value="InterPro"/>
</dbReference>
<dbReference type="PANTHER" id="PTHR35333">
    <property type="entry name" value="BETA-LACTAMASE"/>
    <property type="match status" value="1"/>
</dbReference>
<dbReference type="Gene3D" id="3.40.710.10">
    <property type="entry name" value="DD-peptidase/beta-lactamase superfamily"/>
    <property type="match status" value="1"/>
</dbReference>
<feature type="domain" description="Beta-lactamase class A catalytic" evidence="1">
    <location>
        <begin position="23"/>
        <end position="247"/>
    </location>
</feature>
<dbReference type="GO" id="GO:0030655">
    <property type="term" value="P:beta-lactam antibiotic catabolic process"/>
    <property type="evidence" value="ECO:0007669"/>
    <property type="project" value="InterPro"/>
</dbReference>
<reference evidence="2 3" key="1">
    <citation type="submission" date="2020-02" db="EMBL/GenBank/DDBJ databases">
        <authorList>
            <person name="Gao J."/>
            <person name="Sun J."/>
        </authorList>
    </citation>
    <scope>NUCLEOTIDE SEQUENCE [LARGE SCALE GENOMIC DNA]</scope>
    <source>
        <strain evidence="2 3">7124</strain>
    </source>
</reference>
<dbReference type="SUPFAM" id="SSF56601">
    <property type="entry name" value="beta-lactamase/transpeptidase-like"/>
    <property type="match status" value="1"/>
</dbReference>
<organism evidence="2 3">
    <name type="scientific">Paenibacillus apii</name>
    <dbReference type="NCBI Taxonomy" id="1850370"/>
    <lineage>
        <taxon>Bacteria</taxon>
        <taxon>Bacillati</taxon>
        <taxon>Bacillota</taxon>
        <taxon>Bacilli</taxon>
        <taxon>Bacillales</taxon>
        <taxon>Paenibacillaceae</taxon>
        <taxon>Paenibacillus</taxon>
    </lineage>
</organism>
<name>A0A6M1PT92_9BACL</name>
<evidence type="ECO:0000313" key="2">
    <source>
        <dbReference type="EMBL" id="NGM85262.1"/>
    </source>
</evidence>
<dbReference type="RefSeq" id="WP_165103381.1">
    <property type="nucleotide sequence ID" value="NZ_JAAKGU010000014.1"/>
</dbReference>
<evidence type="ECO:0000313" key="3">
    <source>
        <dbReference type="Proteomes" id="UP000480151"/>
    </source>
</evidence>
<dbReference type="InterPro" id="IPR045155">
    <property type="entry name" value="Beta-lactam_cat"/>
</dbReference>